<dbReference type="GO" id="GO:0004791">
    <property type="term" value="F:thioredoxin-disulfide reductase (NADPH) activity"/>
    <property type="evidence" value="ECO:0007669"/>
    <property type="project" value="UniProtKB-UniRule"/>
</dbReference>
<dbReference type="SUPFAM" id="SSF51905">
    <property type="entry name" value="FAD/NAD(P)-binding domain"/>
    <property type="match status" value="1"/>
</dbReference>
<protein>
    <recommendedName>
        <fullName evidence="6">Thioredoxin reductase</fullName>
        <ecNumber evidence="6">1.8.1.9</ecNumber>
    </recommendedName>
</protein>
<dbReference type="PROSITE" id="PS51352">
    <property type="entry name" value="THIOREDOXIN_2"/>
    <property type="match status" value="1"/>
</dbReference>
<dbReference type="InterPro" id="IPR008255">
    <property type="entry name" value="Pyr_nucl-diS_OxRdtase_2_AS"/>
</dbReference>
<comment type="cofactor">
    <cofactor evidence="7">
        <name>FAD</name>
        <dbReference type="ChEBI" id="CHEBI:57692"/>
    </cofactor>
    <text evidence="7">Binds 1 FAD per subunit.</text>
</comment>
<proteinExistence type="inferred from homology"/>
<dbReference type="InterPro" id="IPR023753">
    <property type="entry name" value="FAD/NAD-binding_dom"/>
</dbReference>
<dbReference type="InterPro" id="IPR005982">
    <property type="entry name" value="Thioredox_Rdtase"/>
</dbReference>
<comment type="catalytic activity">
    <reaction evidence="6">
        <text>[thioredoxin]-dithiol + NADP(+) = [thioredoxin]-disulfide + NADPH + H(+)</text>
        <dbReference type="Rhea" id="RHEA:20345"/>
        <dbReference type="Rhea" id="RHEA-COMP:10698"/>
        <dbReference type="Rhea" id="RHEA-COMP:10700"/>
        <dbReference type="ChEBI" id="CHEBI:15378"/>
        <dbReference type="ChEBI" id="CHEBI:29950"/>
        <dbReference type="ChEBI" id="CHEBI:50058"/>
        <dbReference type="ChEBI" id="CHEBI:57783"/>
        <dbReference type="ChEBI" id="CHEBI:58349"/>
        <dbReference type="EC" id="1.8.1.9"/>
    </reaction>
</comment>
<dbReference type="Gene3D" id="3.40.30.10">
    <property type="entry name" value="Glutaredoxin"/>
    <property type="match status" value="1"/>
</dbReference>
<dbReference type="EC" id="1.8.1.9" evidence="6"/>
<evidence type="ECO:0000256" key="3">
    <source>
        <dbReference type="ARBA" id="ARBA00023002"/>
    </source>
</evidence>
<gene>
    <name evidence="9" type="primary">trxB</name>
    <name evidence="9" type="ORF">C7K55_12845</name>
</gene>
<keyword evidence="3 6" id="KW-0560">Oxidoreductase</keyword>
<dbReference type="GO" id="GO:0005737">
    <property type="term" value="C:cytoplasm"/>
    <property type="evidence" value="ECO:0007669"/>
    <property type="project" value="InterPro"/>
</dbReference>
<comment type="subunit">
    <text evidence="6">Homodimer.</text>
</comment>
<evidence type="ECO:0000256" key="4">
    <source>
        <dbReference type="ARBA" id="ARBA00023157"/>
    </source>
</evidence>
<accession>A0A2P7MQJ7</accession>
<dbReference type="PROSITE" id="PS00194">
    <property type="entry name" value="THIOREDOXIN_1"/>
    <property type="match status" value="1"/>
</dbReference>
<dbReference type="PANTHER" id="PTHR48105">
    <property type="entry name" value="THIOREDOXIN REDUCTASE 1-RELATED-RELATED"/>
    <property type="match status" value="1"/>
</dbReference>
<keyword evidence="10" id="KW-1185">Reference proteome</keyword>
<sequence>MTVSGLSVENLVIVGSGPAGYTAAIYAARANLSPVLITGFQDGGIPGGQLMTTTHVENFPGFPDGIMGPELMDKMKAQAVRWGTRLIEADATAIDLSKRPYRITAEGQTIETQAVILATGASANRLGLPSEERFWSQGISACAICDGATPQFRQAELAVVGGGDSACEEAVYLTKYGSQVHLIVRGDKLRASGAMADRVLANPAITVHWNRQVADASGGDWLEAITLRDPSSGASEELPVKGLFYAIGHTPNTRLVRGQLEVDSHGYLATQAGRPETSAAGVYAAGDVADAEWRQGITAAGSGCQAALAAERWLTHHDLAVTVSHEPIEPATVGEPVRTATSDADNYDADALWQKGGFALRKLYHDSSKPLLVVYTSPTCGPCHVLKPQLKRVLDELGGAAQGVEIDIEAEQEIASQAGVTGTPTVQLFHNKELKQSFKGVKQRSEFKAAIEALLAVAV</sequence>
<dbReference type="PRINTS" id="PR00368">
    <property type="entry name" value="FADPNR"/>
</dbReference>
<evidence type="ECO:0000313" key="10">
    <source>
        <dbReference type="Proteomes" id="UP000243002"/>
    </source>
</evidence>
<dbReference type="PROSITE" id="PS00573">
    <property type="entry name" value="PYRIDINE_REDOX_2"/>
    <property type="match status" value="1"/>
</dbReference>
<dbReference type="InterPro" id="IPR017937">
    <property type="entry name" value="Thioredoxin_CS"/>
</dbReference>
<reference evidence="9 10" key="1">
    <citation type="journal article" date="2018" name="Environ. Microbiol.">
        <title>Ecological and genomic features of two widespread freshwater picocyanobacteria.</title>
        <authorList>
            <person name="Cabello-Yeves P.J."/>
            <person name="Picazo A."/>
            <person name="Camacho A."/>
            <person name="Callieri C."/>
            <person name="Rosselli R."/>
            <person name="Roda-Garcia J.J."/>
            <person name="Coutinho F.H."/>
            <person name="Rodriguez-Valera F."/>
        </authorList>
    </citation>
    <scope>NUCLEOTIDE SEQUENCE [LARGE SCALE GENOMIC DNA]</scope>
    <source>
        <strain evidence="9 10">Tous</strain>
    </source>
</reference>
<keyword evidence="5 6" id="KW-0676">Redox-active center</keyword>
<feature type="domain" description="Thioredoxin" evidence="8">
    <location>
        <begin position="331"/>
        <end position="456"/>
    </location>
</feature>
<keyword evidence="4" id="KW-1015">Disulfide bond</keyword>
<evidence type="ECO:0000256" key="1">
    <source>
        <dbReference type="ARBA" id="ARBA00022630"/>
    </source>
</evidence>
<dbReference type="SUPFAM" id="SSF52833">
    <property type="entry name" value="Thioredoxin-like"/>
    <property type="match status" value="1"/>
</dbReference>
<comment type="similarity">
    <text evidence="6">Belongs to the class-II pyridine nucleotide-disulfide oxidoreductase family.</text>
</comment>
<dbReference type="Proteomes" id="UP000243002">
    <property type="component" value="Unassembled WGS sequence"/>
</dbReference>
<keyword evidence="2 6" id="KW-0274">FAD</keyword>
<evidence type="ECO:0000259" key="8">
    <source>
        <dbReference type="PROSITE" id="PS51352"/>
    </source>
</evidence>
<evidence type="ECO:0000256" key="6">
    <source>
        <dbReference type="RuleBase" id="RU003880"/>
    </source>
</evidence>
<dbReference type="InterPro" id="IPR036188">
    <property type="entry name" value="FAD/NAD-bd_sf"/>
</dbReference>
<evidence type="ECO:0000313" key="9">
    <source>
        <dbReference type="EMBL" id="PSJ03504.1"/>
    </source>
</evidence>
<dbReference type="Gene3D" id="3.50.50.60">
    <property type="entry name" value="FAD/NAD(P)-binding domain"/>
    <property type="match status" value="2"/>
</dbReference>
<keyword evidence="1 6" id="KW-0285">Flavoprotein</keyword>
<dbReference type="Pfam" id="PF00085">
    <property type="entry name" value="Thioredoxin"/>
    <property type="match status" value="1"/>
</dbReference>
<comment type="caution">
    <text evidence="9">The sequence shown here is derived from an EMBL/GenBank/DDBJ whole genome shotgun (WGS) entry which is preliminary data.</text>
</comment>
<dbReference type="Pfam" id="PF07992">
    <property type="entry name" value="Pyr_redox_2"/>
    <property type="match status" value="1"/>
</dbReference>
<organism evidence="9 10">
    <name type="scientific">Cyanobium usitatum str. Tous</name>
    <dbReference type="NCBI Taxonomy" id="2116684"/>
    <lineage>
        <taxon>Bacteria</taxon>
        <taxon>Bacillati</taxon>
        <taxon>Cyanobacteriota</taxon>
        <taxon>Cyanophyceae</taxon>
        <taxon>Synechococcales</taxon>
        <taxon>Prochlorococcaceae</taxon>
        <taxon>Cyanobium</taxon>
    </lineage>
</organism>
<dbReference type="InterPro" id="IPR050097">
    <property type="entry name" value="Ferredoxin-NADP_redctase_2"/>
</dbReference>
<dbReference type="RefSeq" id="WP_106633128.1">
    <property type="nucleotide sequence ID" value="NZ_PXXO01000021.1"/>
</dbReference>
<dbReference type="GO" id="GO:0019430">
    <property type="term" value="P:removal of superoxide radicals"/>
    <property type="evidence" value="ECO:0007669"/>
    <property type="project" value="UniProtKB-UniRule"/>
</dbReference>
<dbReference type="PRINTS" id="PR00469">
    <property type="entry name" value="PNDRDTASEII"/>
</dbReference>
<evidence type="ECO:0000256" key="2">
    <source>
        <dbReference type="ARBA" id="ARBA00022827"/>
    </source>
</evidence>
<dbReference type="AlphaFoldDB" id="A0A2P7MQJ7"/>
<keyword evidence="7" id="KW-0521">NADP</keyword>
<dbReference type="PROSITE" id="PS51354">
    <property type="entry name" value="GLUTAREDOXIN_2"/>
    <property type="match status" value="1"/>
</dbReference>
<dbReference type="NCBIfam" id="TIGR01292">
    <property type="entry name" value="TRX_reduct"/>
    <property type="match status" value="1"/>
</dbReference>
<dbReference type="OrthoDB" id="9806179at2"/>
<name>A0A2P7MQJ7_9CYAN</name>
<evidence type="ECO:0000256" key="5">
    <source>
        <dbReference type="ARBA" id="ARBA00023284"/>
    </source>
</evidence>
<dbReference type="InterPro" id="IPR036249">
    <property type="entry name" value="Thioredoxin-like_sf"/>
</dbReference>
<dbReference type="EMBL" id="PXXO01000021">
    <property type="protein sequence ID" value="PSJ03504.1"/>
    <property type="molecule type" value="Genomic_DNA"/>
</dbReference>
<dbReference type="InterPro" id="IPR013766">
    <property type="entry name" value="Thioredoxin_domain"/>
</dbReference>
<evidence type="ECO:0000256" key="7">
    <source>
        <dbReference type="RuleBase" id="RU003881"/>
    </source>
</evidence>